<dbReference type="Gene3D" id="1.20.1250.20">
    <property type="entry name" value="MFS general substrate transporter like domains"/>
    <property type="match status" value="2"/>
</dbReference>
<feature type="transmembrane region" description="Helical" evidence="7">
    <location>
        <begin position="108"/>
        <end position="128"/>
    </location>
</feature>
<dbReference type="InterPro" id="IPR020846">
    <property type="entry name" value="MFS_dom"/>
</dbReference>
<keyword evidence="6 7" id="KW-0472">Membrane</keyword>
<dbReference type="PANTHER" id="PTHR23517">
    <property type="entry name" value="RESISTANCE PROTEIN MDTM, PUTATIVE-RELATED-RELATED"/>
    <property type="match status" value="1"/>
</dbReference>
<dbReference type="AlphaFoldDB" id="A0A2T0WPY2"/>
<proteinExistence type="predicted"/>
<evidence type="ECO:0000256" key="3">
    <source>
        <dbReference type="ARBA" id="ARBA00022475"/>
    </source>
</evidence>
<evidence type="ECO:0000313" key="9">
    <source>
        <dbReference type="EMBL" id="PRY88756.1"/>
    </source>
</evidence>
<keyword evidence="5 7" id="KW-1133">Transmembrane helix</keyword>
<dbReference type="OrthoDB" id="6836481at2"/>
<feature type="transmembrane region" description="Helical" evidence="7">
    <location>
        <begin position="167"/>
        <end position="189"/>
    </location>
</feature>
<dbReference type="Proteomes" id="UP000238392">
    <property type="component" value="Unassembled WGS sequence"/>
</dbReference>
<gene>
    <name evidence="9" type="ORF">CLV74_10798</name>
</gene>
<evidence type="ECO:0000256" key="6">
    <source>
        <dbReference type="ARBA" id="ARBA00023136"/>
    </source>
</evidence>
<keyword evidence="10" id="KW-1185">Reference proteome</keyword>
<evidence type="ECO:0000256" key="7">
    <source>
        <dbReference type="SAM" id="Phobius"/>
    </source>
</evidence>
<dbReference type="InterPro" id="IPR050171">
    <property type="entry name" value="MFS_Transporters"/>
</dbReference>
<evidence type="ECO:0000313" key="10">
    <source>
        <dbReference type="Proteomes" id="UP000238392"/>
    </source>
</evidence>
<sequence length="400" mass="41571">MGTDLRDTRLARASCALAIFSALLGSTAPSPLYPLYLEELHLSKGMGTAIFSTYAAGTMLALLIFGKIGGRVSDLRRIIVPGLLMTALGAVIFAVAHSLPVLLVGRFLNGFGTGAITGMASAALFAIYPPDMRRVAAVTATVAFTGGAAGGPLLSSLAIWLDLAPTVTPFVVIVILAVLAAIGLIVSHWPRKDISAPLPASPQGPEKVDMPLFLLACLVVCVAWMLGSVLMALGTDLGLTVYHLHSPALAGLVPAIFQLFGGLGQYLSGRYPAQRAILAGLVGMAVAQIVLIAAIPGAIGAVLIALMPVCGFFYGAAFVGSLGAANRASTPATREAYISRFYMAGYLANSVPTVIVGYLSDIFSLKTAFLGYSIVIIGLAIGGILFLRRLEANPWRQGQR</sequence>
<reference evidence="9 10" key="1">
    <citation type="submission" date="2018-03" db="EMBL/GenBank/DDBJ databases">
        <title>Genomic Encyclopedia of Archaeal and Bacterial Type Strains, Phase II (KMG-II): from individual species to whole genera.</title>
        <authorList>
            <person name="Goeker M."/>
        </authorList>
    </citation>
    <scope>NUCLEOTIDE SEQUENCE [LARGE SCALE GENOMIC DNA]</scope>
    <source>
        <strain evidence="9 10">DSM 100212</strain>
    </source>
</reference>
<name>A0A2T0WPY2_9RHOB</name>
<organism evidence="9 10">
    <name type="scientific">Donghicola tyrosinivorans</name>
    <dbReference type="NCBI Taxonomy" id="1652492"/>
    <lineage>
        <taxon>Bacteria</taxon>
        <taxon>Pseudomonadati</taxon>
        <taxon>Pseudomonadota</taxon>
        <taxon>Alphaproteobacteria</taxon>
        <taxon>Rhodobacterales</taxon>
        <taxon>Roseobacteraceae</taxon>
        <taxon>Donghicola</taxon>
    </lineage>
</organism>
<feature type="transmembrane region" description="Helical" evidence="7">
    <location>
        <begin position="337"/>
        <end position="359"/>
    </location>
</feature>
<comment type="caution">
    <text evidence="9">The sequence shown here is derived from an EMBL/GenBank/DDBJ whole genome shotgun (WGS) entry which is preliminary data.</text>
</comment>
<feature type="transmembrane region" description="Helical" evidence="7">
    <location>
        <begin position="365"/>
        <end position="387"/>
    </location>
</feature>
<dbReference type="InterPro" id="IPR011701">
    <property type="entry name" value="MFS"/>
</dbReference>
<keyword evidence="3" id="KW-1003">Cell membrane</keyword>
<evidence type="ECO:0000256" key="5">
    <source>
        <dbReference type="ARBA" id="ARBA00022989"/>
    </source>
</evidence>
<feature type="transmembrane region" description="Helical" evidence="7">
    <location>
        <begin position="135"/>
        <end position="161"/>
    </location>
</feature>
<feature type="transmembrane region" description="Helical" evidence="7">
    <location>
        <begin position="45"/>
        <end position="66"/>
    </location>
</feature>
<evidence type="ECO:0000256" key="2">
    <source>
        <dbReference type="ARBA" id="ARBA00022448"/>
    </source>
</evidence>
<protein>
    <submittedName>
        <fullName evidence="9">Putative MFS family arabinose efflux permease</fullName>
    </submittedName>
</protein>
<evidence type="ECO:0000256" key="4">
    <source>
        <dbReference type="ARBA" id="ARBA00022692"/>
    </source>
</evidence>
<evidence type="ECO:0000259" key="8">
    <source>
        <dbReference type="PROSITE" id="PS50850"/>
    </source>
</evidence>
<comment type="subcellular location">
    <subcellularLocation>
        <location evidence="1">Cell membrane</location>
        <topology evidence="1">Multi-pass membrane protein</topology>
    </subcellularLocation>
</comment>
<accession>A0A2T0WPY2</accession>
<dbReference type="PROSITE" id="PS50850">
    <property type="entry name" value="MFS"/>
    <property type="match status" value="1"/>
</dbReference>
<dbReference type="RefSeq" id="WP_106264899.1">
    <property type="nucleotide sequence ID" value="NZ_PVTQ01000007.1"/>
</dbReference>
<feature type="transmembrane region" description="Helical" evidence="7">
    <location>
        <begin position="78"/>
        <end position="96"/>
    </location>
</feature>
<evidence type="ECO:0000256" key="1">
    <source>
        <dbReference type="ARBA" id="ARBA00004651"/>
    </source>
</evidence>
<dbReference type="GO" id="GO:0005886">
    <property type="term" value="C:plasma membrane"/>
    <property type="evidence" value="ECO:0007669"/>
    <property type="project" value="UniProtKB-SubCell"/>
</dbReference>
<keyword evidence="4 7" id="KW-0812">Transmembrane</keyword>
<feature type="transmembrane region" description="Helical" evidence="7">
    <location>
        <begin position="301"/>
        <end position="325"/>
    </location>
</feature>
<dbReference type="GO" id="GO:0022857">
    <property type="term" value="F:transmembrane transporter activity"/>
    <property type="evidence" value="ECO:0007669"/>
    <property type="project" value="InterPro"/>
</dbReference>
<keyword evidence="2" id="KW-0813">Transport</keyword>
<dbReference type="Pfam" id="PF07690">
    <property type="entry name" value="MFS_1"/>
    <property type="match status" value="1"/>
</dbReference>
<dbReference type="SUPFAM" id="SSF103473">
    <property type="entry name" value="MFS general substrate transporter"/>
    <property type="match status" value="1"/>
</dbReference>
<dbReference type="InterPro" id="IPR036259">
    <property type="entry name" value="MFS_trans_sf"/>
</dbReference>
<feature type="transmembrane region" description="Helical" evidence="7">
    <location>
        <begin position="276"/>
        <end position="295"/>
    </location>
</feature>
<feature type="transmembrane region" description="Helical" evidence="7">
    <location>
        <begin position="210"/>
        <end position="232"/>
    </location>
</feature>
<feature type="transmembrane region" description="Helical" evidence="7">
    <location>
        <begin position="244"/>
        <end position="264"/>
    </location>
</feature>
<feature type="domain" description="Major facilitator superfamily (MFS) profile" evidence="8">
    <location>
        <begin position="11"/>
        <end position="400"/>
    </location>
</feature>
<dbReference type="EMBL" id="PVTQ01000007">
    <property type="protein sequence ID" value="PRY88756.1"/>
    <property type="molecule type" value="Genomic_DNA"/>
</dbReference>